<evidence type="ECO:0000256" key="7">
    <source>
        <dbReference type="ARBA" id="ARBA00023053"/>
    </source>
</evidence>
<gene>
    <name evidence="16" type="ORF">KIN20_029402</name>
</gene>
<dbReference type="Gene3D" id="1.10.287.770">
    <property type="entry name" value="YojJ-like"/>
    <property type="match status" value="1"/>
</dbReference>
<feature type="compositionally biased region" description="Polar residues" evidence="14">
    <location>
        <begin position="883"/>
        <end position="895"/>
    </location>
</feature>
<dbReference type="Pfam" id="PF00858">
    <property type="entry name" value="ASC"/>
    <property type="match status" value="2"/>
</dbReference>
<name>A0AAD5R2B0_PARTN</name>
<feature type="region of interest" description="Disordered" evidence="14">
    <location>
        <begin position="866"/>
        <end position="901"/>
    </location>
</feature>
<protein>
    <recommendedName>
        <fullName evidence="18">Amiloride-sensitive sodium channel</fullName>
    </recommendedName>
</protein>
<reference evidence="16" key="1">
    <citation type="submission" date="2021-06" db="EMBL/GenBank/DDBJ databases">
        <title>Parelaphostrongylus tenuis whole genome reference sequence.</title>
        <authorList>
            <person name="Garwood T.J."/>
            <person name="Larsen P.A."/>
            <person name="Fountain-Jones N.M."/>
            <person name="Garbe J.R."/>
            <person name="Macchietto M.G."/>
            <person name="Kania S.A."/>
            <person name="Gerhold R.W."/>
            <person name="Richards J.E."/>
            <person name="Wolf T.M."/>
        </authorList>
    </citation>
    <scope>NUCLEOTIDE SEQUENCE</scope>
    <source>
        <strain evidence="16">MNPRO001-30</strain>
        <tissue evidence="16">Meninges</tissue>
    </source>
</reference>
<keyword evidence="3 13" id="KW-0813">Transport</keyword>
<keyword evidence="11 13" id="KW-0739">Sodium transport</keyword>
<evidence type="ECO:0000256" key="2">
    <source>
        <dbReference type="ARBA" id="ARBA00007193"/>
    </source>
</evidence>
<evidence type="ECO:0000256" key="10">
    <source>
        <dbReference type="ARBA" id="ARBA00023180"/>
    </source>
</evidence>
<comment type="similarity">
    <text evidence="2 13">Belongs to the amiloride-sensitive sodium channel (TC 1.A.6) family.</text>
</comment>
<keyword evidence="17" id="KW-1185">Reference proteome</keyword>
<evidence type="ECO:0000313" key="16">
    <source>
        <dbReference type="EMBL" id="KAJ1368297.1"/>
    </source>
</evidence>
<dbReference type="Proteomes" id="UP001196413">
    <property type="component" value="Unassembled WGS sequence"/>
</dbReference>
<keyword evidence="6 15" id="KW-1133">Transmembrane helix</keyword>
<accession>A0AAD5R2B0</accession>
<evidence type="ECO:0000256" key="6">
    <source>
        <dbReference type="ARBA" id="ARBA00022989"/>
    </source>
</evidence>
<feature type="compositionally biased region" description="Polar residues" evidence="14">
    <location>
        <begin position="1040"/>
        <end position="1050"/>
    </location>
</feature>
<evidence type="ECO:0008006" key="18">
    <source>
        <dbReference type="Google" id="ProtNLM"/>
    </source>
</evidence>
<comment type="caution">
    <text evidence="16">The sequence shown here is derived from an EMBL/GenBank/DDBJ whole genome shotgun (WGS) entry which is preliminary data.</text>
</comment>
<dbReference type="GO" id="GO:0015280">
    <property type="term" value="F:ligand-gated sodium channel activity"/>
    <property type="evidence" value="ECO:0007669"/>
    <property type="project" value="TreeGrafter"/>
</dbReference>
<keyword evidence="7" id="KW-0915">Sodium</keyword>
<evidence type="ECO:0000256" key="9">
    <source>
        <dbReference type="ARBA" id="ARBA00023136"/>
    </source>
</evidence>
<feature type="region of interest" description="Disordered" evidence="14">
    <location>
        <begin position="1031"/>
        <end position="1064"/>
    </location>
</feature>
<evidence type="ECO:0000256" key="3">
    <source>
        <dbReference type="ARBA" id="ARBA00022448"/>
    </source>
</evidence>
<evidence type="ECO:0000256" key="15">
    <source>
        <dbReference type="SAM" id="Phobius"/>
    </source>
</evidence>
<keyword evidence="12 13" id="KW-0407">Ion channel</keyword>
<feature type="compositionally biased region" description="Low complexity" evidence="14">
    <location>
        <begin position="945"/>
        <end position="955"/>
    </location>
</feature>
<dbReference type="Gene3D" id="2.60.470.10">
    <property type="entry name" value="Acid-sensing ion channels like domains"/>
    <property type="match status" value="1"/>
</dbReference>
<comment type="subcellular location">
    <subcellularLocation>
        <location evidence="1">Membrane</location>
        <topology evidence="1">Multi-pass membrane protein</topology>
    </subcellularLocation>
</comment>
<dbReference type="GO" id="GO:0005886">
    <property type="term" value="C:plasma membrane"/>
    <property type="evidence" value="ECO:0007669"/>
    <property type="project" value="TreeGrafter"/>
</dbReference>
<dbReference type="InterPro" id="IPR001873">
    <property type="entry name" value="ENaC"/>
</dbReference>
<organism evidence="16 17">
    <name type="scientific">Parelaphostrongylus tenuis</name>
    <name type="common">Meningeal worm</name>
    <dbReference type="NCBI Taxonomy" id="148309"/>
    <lineage>
        <taxon>Eukaryota</taxon>
        <taxon>Metazoa</taxon>
        <taxon>Ecdysozoa</taxon>
        <taxon>Nematoda</taxon>
        <taxon>Chromadorea</taxon>
        <taxon>Rhabditida</taxon>
        <taxon>Rhabditina</taxon>
        <taxon>Rhabditomorpha</taxon>
        <taxon>Strongyloidea</taxon>
        <taxon>Metastrongylidae</taxon>
        <taxon>Parelaphostrongylus</taxon>
    </lineage>
</organism>
<evidence type="ECO:0000313" key="17">
    <source>
        <dbReference type="Proteomes" id="UP001196413"/>
    </source>
</evidence>
<evidence type="ECO:0000256" key="5">
    <source>
        <dbReference type="ARBA" id="ARBA00022692"/>
    </source>
</evidence>
<evidence type="ECO:0000256" key="14">
    <source>
        <dbReference type="SAM" id="MobiDB-lite"/>
    </source>
</evidence>
<evidence type="ECO:0000256" key="11">
    <source>
        <dbReference type="ARBA" id="ARBA00023201"/>
    </source>
</evidence>
<keyword evidence="5 13" id="KW-0812">Transmembrane</keyword>
<dbReference type="PANTHER" id="PTHR11690:SF296">
    <property type="entry name" value="DEGENERIN-LIKE PROTEIN DEL-10"/>
    <property type="match status" value="1"/>
</dbReference>
<evidence type="ECO:0000256" key="8">
    <source>
        <dbReference type="ARBA" id="ARBA00023065"/>
    </source>
</evidence>
<feature type="transmembrane region" description="Helical" evidence="15">
    <location>
        <begin position="816"/>
        <end position="839"/>
    </location>
</feature>
<keyword evidence="8 13" id="KW-0406">Ion transport</keyword>
<dbReference type="PRINTS" id="PR01078">
    <property type="entry name" value="AMINACHANNEL"/>
</dbReference>
<evidence type="ECO:0000256" key="12">
    <source>
        <dbReference type="ARBA" id="ARBA00023303"/>
    </source>
</evidence>
<sequence length="1064" mass="122764">MPRMAERFLDTFAPSEDIRRASGHEFGSIQHFIRRSRANSDMSAVSKTPSNLKITVETDSGLFEVETKKNSFLDIILEANMDGVRHLKANDPWSRYIWCFIIIVFVVLALIQIYSQIKLFHSAPVATNIDAQYASAITFPTIAICNNNQFRLTYITGARILNRRARSNKGSIKSISGNPRSVFEEVLEKAWDMDAVRFLRSAAHWKSRMILGCTWPNGTSCRLSDFKPVWTLSGLCWAINTDPKRPLEVVGSGVDHSLRLLLNVETYERIDACTNHFRTNSIPGLKILMYNQTDTPLNSHNGVNAPAGYSVDIRFRIQYHNRLPGDHCIAETEEYKTHDQQFSSASNHRTCVIRRTLRDIEYECECSMARAFTEEHVAKHRACSVDDYFGCVKQVIERTMAQGLRGRKCLPPCESVEYIAMQDLNRLPQNLMPALIEGNEQDDEDDVDQDEMDEDKAAYLDASQVSYIKRNAHRAYEKQARHQEDIFLRTKRRIARLRAAVHNVSLLEWGWHGNDFVGMFDRLSNQTECFSSISKQHEAITTAMTSHPTVSEERRASQVLYLIDQEAHRMDPKKFKTVADIKRLYGDRVEVALRQIYDVVEVVDKLWRIFVPSTFMSVLRANVSRMDRIVELMTQYETGKLQRRAWAEKMQSRQMRHFFDDEFTEGWYQPILQDLEYSLYKVIIELENEYWPRFRYHMQNGTAMKIISLLVFDEISSDREEVLDRLVNDLYNCAVGDVKEVTTETLRSFKRLYRELQSSYTNLFKKELPDYLENFEFGDKFVRENFAMVNVFLQQMHLEHWSQARTYGFWSLACDIGGALGLFLGASMLTIIEVLYLCYHYRLFGKVRQKTTNQYRKCVERCQNCMSPGSDHSKSSSPRESYADSNDTDAQQNSSAEERQKTAWLNQLAESSPPTYSVSRASLTDDSLEEYLDSLDVHPPNCELSSGISSQSLSPPEQPLENRKITDKNDGLKSNTRSHPRLGWLPKPRLSRSSLKHKVARERFKSPLGKPSYVAENRLTKRFPPKISYEVSVEDEEHNSQMTDSQSTPTPALFVGEVERQTTI</sequence>
<dbReference type="EMBL" id="JAHQIW010006142">
    <property type="protein sequence ID" value="KAJ1368297.1"/>
    <property type="molecule type" value="Genomic_DNA"/>
</dbReference>
<keyword evidence="9 15" id="KW-0472">Membrane</keyword>
<evidence type="ECO:0000256" key="13">
    <source>
        <dbReference type="RuleBase" id="RU000679"/>
    </source>
</evidence>
<evidence type="ECO:0000256" key="4">
    <source>
        <dbReference type="ARBA" id="ARBA00022461"/>
    </source>
</evidence>
<feature type="transmembrane region" description="Helical" evidence="15">
    <location>
        <begin position="95"/>
        <end position="114"/>
    </location>
</feature>
<dbReference type="AlphaFoldDB" id="A0AAD5R2B0"/>
<dbReference type="PANTHER" id="PTHR11690">
    <property type="entry name" value="AMILORIDE-SENSITIVE SODIUM CHANNEL-RELATED"/>
    <property type="match status" value="1"/>
</dbReference>
<evidence type="ECO:0000256" key="1">
    <source>
        <dbReference type="ARBA" id="ARBA00004141"/>
    </source>
</evidence>
<keyword evidence="10" id="KW-0325">Glycoprotein</keyword>
<feature type="region of interest" description="Disordered" evidence="14">
    <location>
        <begin position="939"/>
        <end position="997"/>
    </location>
</feature>
<proteinExistence type="inferred from homology"/>
<keyword evidence="4 13" id="KW-0894">Sodium channel</keyword>
<feature type="compositionally biased region" description="Basic and acidic residues" evidence="14">
    <location>
        <begin position="960"/>
        <end position="971"/>
    </location>
</feature>